<dbReference type="OrthoDB" id="3268903at2"/>
<evidence type="ECO:0000313" key="3">
    <source>
        <dbReference type="Proteomes" id="UP000263928"/>
    </source>
</evidence>
<reference evidence="1 4" key="3">
    <citation type="submission" date="2018-10" db="EMBL/GenBank/DDBJ databases">
        <title>Propionibacterium australiense Genome Sequencing and Assembly.</title>
        <authorList>
            <person name="Bernier A.-M."/>
            <person name="Bernard K."/>
        </authorList>
    </citation>
    <scope>NUCLEOTIDE SEQUENCE [LARGE SCALE GENOMIC DNA]</scope>
    <source>
        <strain evidence="1 4">NML98A078</strain>
    </source>
</reference>
<keyword evidence="3" id="KW-1185">Reference proteome</keyword>
<sequence>MSPDLAGFHRAAICDLFDQLGPEAPTLCTGWAAKDLAAHLFLRENDVISLPGMLVPALEPVTEARARTLLARQSFDEIVSALRSGPRRLSIMRPRAINRRLNGIEYLIHYEDLLRAQPAGSVERPVPPVEERFALADQVWGAIGGIGRLIGRRSEVGLELARTDGAAETRTLAGGSATVLVRGTPTELAMWLYGRAADVELIGEAGPRALANEAVSRGI</sequence>
<proteinExistence type="predicted"/>
<dbReference type="NCBIfam" id="TIGR03085">
    <property type="entry name" value="TIGR03085 family metal-binding protein"/>
    <property type="match status" value="1"/>
</dbReference>
<reference evidence="3" key="2">
    <citation type="submission" date="2018-08" db="EMBL/GenBank/DDBJ databases">
        <authorList>
            <person name="Hornung B."/>
        </authorList>
    </citation>
    <scope>NUCLEOTIDE SEQUENCE [LARGE SCALE GENOMIC DNA]</scope>
</reference>
<evidence type="ECO:0000313" key="2">
    <source>
        <dbReference type="EMBL" id="SYZ32187.1"/>
    </source>
</evidence>
<dbReference type="Proteomes" id="UP000263928">
    <property type="component" value="Unassembled WGS sequence"/>
</dbReference>
<accession>A0A383S2L4</accession>
<dbReference type="Proteomes" id="UP000279336">
    <property type="component" value="Unassembled WGS sequence"/>
</dbReference>
<dbReference type="NCBIfam" id="TIGR03083">
    <property type="entry name" value="maleylpyruvate isomerase family mycothiol-dependent enzyme"/>
    <property type="match status" value="1"/>
</dbReference>
<dbReference type="EMBL" id="RCIW01000002">
    <property type="protein sequence ID" value="RLP12776.1"/>
    <property type="molecule type" value="Genomic_DNA"/>
</dbReference>
<dbReference type="EMBL" id="UNQJ01000001">
    <property type="protein sequence ID" value="SYZ32187.1"/>
    <property type="molecule type" value="Genomic_DNA"/>
</dbReference>
<organism evidence="2 3">
    <name type="scientific">Propionibacterium australiense</name>
    <dbReference type="NCBI Taxonomy" id="119981"/>
    <lineage>
        <taxon>Bacteria</taxon>
        <taxon>Bacillati</taxon>
        <taxon>Actinomycetota</taxon>
        <taxon>Actinomycetes</taxon>
        <taxon>Propionibacteriales</taxon>
        <taxon>Propionibacteriaceae</taxon>
        <taxon>Propionibacterium</taxon>
    </lineage>
</organism>
<dbReference type="AlphaFoldDB" id="A0A383S2L4"/>
<dbReference type="InterPro" id="IPR034660">
    <property type="entry name" value="DinB/YfiT-like"/>
</dbReference>
<dbReference type="InterPro" id="IPR017519">
    <property type="entry name" value="CHP03085"/>
</dbReference>
<reference evidence="2" key="1">
    <citation type="submission" date="2018-08" db="EMBL/GenBank/DDBJ databases">
        <authorList>
            <person name="Ferrada E.E."/>
            <person name="Latorre B.A."/>
        </authorList>
    </citation>
    <scope>NUCLEOTIDE SEQUENCE [LARGE SCALE GENOMIC DNA]</scope>
    <source>
        <strain evidence="2">Propionibacterium_australiense1</strain>
    </source>
</reference>
<name>A0A383S2L4_9ACTN</name>
<dbReference type="InterPro" id="IPR017517">
    <property type="entry name" value="Maleyloyr_isom"/>
</dbReference>
<gene>
    <name evidence="1" type="ORF">D7U36_01995</name>
    <name evidence="2" type="ORF">PROPAUS_0062</name>
</gene>
<evidence type="ECO:0000313" key="1">
    <source>
        <dbReference type="EMBL" id="RLP12776.1"/>
    </source>
</evidence>
<evidence type="ECO:0000313" key="4">
    <source>
        <dbReference type="Proteomes" id="UP000279336"/>
    </source>
</evidence>
<dbReference type="SUPFAM" id="SSF109854">
    <property type="entry name" value="DinB/YfiT-like putative metalloenzymes"/>
    <property type="match status" value="1"/>
</dbReference>
<dbReference type="RefSeq" id="WP_119160576.1">
    <property type="nucleotide sequence ID" value="NZ_LR134442.1"/>
</dbReference>
<protein>
    <submittedName>
        <fullName evidence="2">TIGR03083: uncharacterized Actinobacterial protein TIGR03083</fullName>
    </submittedName>
    <submittedName>
        <fullName evidence="1">TIGR03085 family protein</fullName>
    </submittedName>
</protein>